<dbReference type="InterPro" id="IPR003599">
    <property type="entry name" value="Ig_sub"/>
</dbReference>
<dbReference type="InterPro" id="IPR013162">
    <property type="entry name" value="CD80_C2-set"/>
</dbReference>
<feature type="domain" description="Ig-like" evidence="4">
    <location>
        <begin position="156"/>
        <end position="256"/>
    </location>
</feature>
<protein>
    <submittedName>
        <fullName evidence="6">Cell adhesion molecule 3-like</fullName>
    </submittedName>
</protein>
<dbReference type="Pfam" id="PF13927">
    <property type="entry name" value="Ig_3"/>
    <property type="match status" value="1"/>
</dbReference>
<comment type="subcellular location">
    <subcellularLocation>
        <location evidence="1">Membrane</location>
        <topology evidence="1">Single-pass membrane protein</topology>
    </subcellularLocation>
</comment>
<dbReference type="InterPro" id="IPR007110">
    <property type="entry name" value="Ig-like_dom"/>
</dbReference>
<dbReference type="InterPro" id="IPR036179">
    <property type="entry name" value="Ig-like_dom_sf"/>
</dbReference>
<evidence type="ECO:0000256" key="1">
    <source>
        <dbReference type="ARBA" id="ARBA00004167"/>
    </source>
</evidence>
<dbReference type="AlphaFoldDB" id="A0A3Q0IUE1"/>
<dbReference type="Pfam" id="PF08205">
    <property type="entry name" value="C2-set_2"/>
    <property type="match status" value="1"/>
</dbReference>
<organism evidence="5 6">
    <name type="scientific">Diaphorina citri</name>
    <name type="common">Asian citrus psyllid</name>
    <dbReference type="NCBI Taxonomy" id="121845"/>
    <lineage>
        <taxon>Eukaryota</taxon>
        <taxon>Metazoa</taxon>
        <taxon>Ecdysozoa</taxon>
        <taxon>Arthropoda</taxon>
        <taxon>Hexapoda</taxon>
        <taxon>Insecta</taxon>
        <taxon>Pterygota</taxon>
        <taxon>Neoptera</taxon>
        <taxon>Paraneoptera</taxon>
        <taxon>Hemiptera</taxon>
        <taxon>Sternorrhyncha</taxon>
        <taxon>Psylloidea</taxon>
        <taxon>Psyllidae</taxon>
        <taxon>Diaphorininae</taxon>
        <taxon>Diaphorina</taxon>
    </lineage>
</organism>
<evidence type="ECO:0000259" key="4">
    <source>
        <dbReference type="PROSITE" id="PS50835"/>
    </source>
</evidence>
<dbReference type="FunFam" id="2.60.40.10:FF:000437">
    <property type="entry name" value="Beat-IIIc, isoform A"/>
    <property type="match status" value="1"/>
</dbReference>
<evidence type="ECO:0000256" key="2">
    <source>
        <dbReference type="ARBA" id="ARBA00023136"/>
    </source>
</evidence>
<dbReference type="InterPro" id="IPR013783">
    <property type="entry name" value="Ig-like_fold"/>
</dbReference>
<keyword evidence="5" id="KW-1185">Reference proteome</keyword>
<evidence type="ECO:0000313" key="5">
    <source>
        <dbReference type="Proteomes" id="UP000079169"/>
    </source>
</evidence>
<evidence type="ECO:0000256" key="3">
    <source>
        <dbReference type="ARBA" id="ARBA00023157"/>
    </source>
</evidence>
<evidence type="ECO:0000313" key="6">
    <source>
        <dbReference type="RefSeq" id="XP_026679887.1"/>
    </source>
</evidence>
<gene>
    <name evidence="6" type="primary">LOC103509877</name>
</gene>
<dbReference type="KEGG" id="dci:103509877"/>
<dbReference type="GO" id="GO:0016020">
    <property type="term" value="C:membrane"/>
    <property type="evidence" value="ECO:0007669"/>
    <property type="project" value="UniProtKB-SubCell"/>
</dbReference>
<dbReference type="RefSeq" id="XP_026679887.1">
    <property type="nucleotide sequence ID" value="XM_026824086.1"/>
</dbReference>
<dbReference type="Gene3D" id="2.60.40.10">
    <property type="entry name" value="Immunoglobulins"/>
    <property type="match status" value="2"/>
</dbReference>
<name>A0A3Q0IUE1_DIACI</name>
<dbReference type="SMART" id="SM00409">
    <property type="entry name" value="IG"/>
    <property type="match status" value="1"/>
</dbReference>
<dbReference type="PANTHER" id="PTHR21261:SF8">
    <property type="entry name" value="BEATEN PATH IA, ISOFORM B-RELATED"/>
    <property type="match status" value="1"/>
</dbReference>
<keyword evidence="2" id="KW-0472">Membrane</keyword>
<dbReference type="STRING" id="121845.A0A3Q0IUE1"/>
<dbReference type="SUPFAM" id="SSF48726">
    <property type="entry name" value="Immunoglobulin"/>
    <property type="match status" value="2"/>
</dbReference>
<dbReference type="GeneID" id="103509877"/>
<proteinExistence type="predicted"/>
<accession>A0A3Q0IUE1</accession>
<sequence>MQHVKFLDPAGPSWGPQEDDFLVRVKSKADHSLSESSCLKNVTVTIPKAVIRGGTATLKCNYNLEDEALYTMKWYRNGREFYRFTPREKPQTKIFPIVEVPLQIANESNANRLILNSVQLEASGRYSCEVSADAPSFQTSIVTSNMDIVVLPQTRPEIEGFRSRYRVGDVINATCKSYSSKPPANLTWSLNGEPVPPQFVSPLTVSVDPDGAYETSISSLRLKTSRRDFIGQNLRLRCTASIHDVYWKTTEKATVEDVKHRETNHRGVETNHRGVETNHHGFETNQLGEGAPSFLAKSSTVGYPDYSNPGNVGNPRVFLDSNELDYNGLHGRRAASTTSDISRPSPSLLNTFASVFALLVAHLVI</sequence>
<feature type="domain" description="Ig-like" evidence="4">
    <location>
        <begin position="40"/>
        <end position="144"/>
    </location>
</feature>
<dbReference type="PROSITE" id="PS50835">
    <property type="entry name" value="IG_LIKE"/>
    <property type="match status" value="2"/>
</dbReference>
<dbReference type="Proteomes" id="UP000079169">
    <property type="component" value="Unplaced"/>
</dbReference>
<reference evidence="6" key="1">
    <citation type="submission" date="2025-08" db="UniProtKB">
        <authorList>
            <consortium name="RefSeq"/>
        </authorList>
    </citation>
    <scope>IDENTIFICATION</scope>
</reference>
<keyword evidence="3" id="KW-1015">Disulfide bond</keyword>
<dbReference type="PANTHER" id="PTHR21261">
    <property type="entry name" value="BEAT PROTEIN"/>
    <property type="match status" value="1"/>
</dbReference>
<dbReference type="PaxDb" id="121845-A0A3Q0IUE1"/>